<evidence type="ECO:0000313" key="2">
    <source>
        <dbReference type="EMBL" id="DAD77791.1"/>
    </source>
</evidence>
<protein>
    <submittedName>
        <fullName evidence="2">Recombination enhancement, RecA-dependent nuclease</fullName>
    </submittedName>
</protein>
<proteinExistence type="predicted"/>
<dbReference type="EMBL" id="BK014833">
    <property type="protein sequence ID" value="DAD77791.1"/>
    <property type="molecule type" value="Genomic_DNA"/>
</dbReference>
<feature type="region of interest" description="Disordered" evidence="1">
    <location>
        <begin position="24"/>
        <end position="47"/>
    </location>
</feature>
<reference evidence="2" key="1">
    <citation type="journal article" date="2021" name="Proc. Natl. Acad. Sci. U.S.A.">
        <title>A Catalog of Tens of Thousands of Viruses from Human Metagenomes Reveals Hidden Associations with Chronic Diseases.</title>
        <authorList>
            <person name="Tisza M.J."/>
            <person name="Buck C.B."/>
        </authorList>
    </citation>
    <scope>NUCLEOTIDE SEQUENCE</scope>
    <source>
        <strain evidence="2">CtCL221</strain>
    </source>
</reference>
<name>A0A8S5M6S2_9CAUD</name>
<sequence>MIVTDLSKSFNPVPKNLQIIKQSSAENKQKKGQIKKKSSRLAKLERQRDKNLVKEGICEFCGNYSRHLDPHEVYGGSNRKRSIQHKFVKLICPKCHSNETIINQLRIDTQKEYEKTHTEEEFIKLIGKSYLRRKEK</sequence>
<feature type="compositionally biased region" description="Basic residues" evidence="1">
    <location>
        <begin position="30"/>
        <end position="40"/>
    </location>
</feature>
<organism evidence="2">
    <name type="scientific">Myoviridae sp. ctCL221</name>
    <dbReference type="NCBI Taxonomy" id="2826630"/>
    <lineage>
        <taxon>Viruses</taxon>
        <taxon>Duplodnaviria</taxon>
        <taxon>Heunggongvirae</taxon>
        <taxon>Uroviricota</taxon>
        <taxon>Caudoviricetes</taxon>
    </lineage>
</organism>
<evidence type="ECO:0000256" key="1">
    <source>
        <dbReference type="SAM" id="MobiDB-lite"/>
    </source>
</evidence>
<accession>A0A8S5M6S2</accession>